<evidence type="ECO:0000313" key="5">
    <source>
        <dbReference type="EMBL" id="MBB5373582.1"/>
    </source>
</evidence>
<proteinExistence type="predicted"/>
<dbReference type="SMART" id="SM00563">
    <property type="entry name" value="PlsC"/>
    <property type="match status" value="1"/>
</dbReference>
<keyword evidence="3 5" id="KW-0012">Acyltransferase</keyword>
<comment type="pathway">
    <text evidence="1">Lipid metabolism.</text>
</comment>
<evidence type="ECO:0000256" key="2">
    <source>
        <dbReference type="ARBA" id="ARBA00022679"/>
    </source>
</evidence>
<dbReference type="EMBL" id="JACHFJ010000008">
    <property type="protein sequence ID" value="MBB5373582.1"/>
    <property type="molecule type" value="Genomic_DNA"/>
</dbReference>
<dbReference type="GO" id="GO:0006654">
    <property type="term" value="P:phosphatidic acid biosynthetic process"/>
    <property type="evidence" value="ECO:0007669"/>
    <property type="project" value="TreeGrafter"/>
</dbReference>
<keyword evidence="2 5" id="KW-0808">Transferase</keyword>
<comment type="caution">
    <text evidence="5">The sequence shown here is derived from an EMBL/GenBank/DDBJ whole genome shotgun (WGS) entry which is preliminary data.</text>
</comment>
<reference evidence="5 6" key="1">
    <citation type="submission" date="2020-08" db="EMBL/GenBank/DDBJ databases">
        <title>Genomic Encyclopedia of Type Strains, Phase IV (KMG-IV): sequencing the most valuable type-strain genomes for metagenomic binning, comparative biology and taxonomic classification.</title>
        <authorList>
            <person name="Goeker M."/>
        </authorList>
    </citation>
    <scope>NUCLEOTIDE SEQUENCE [LARGE SCALE GENOMIC DNA]</scope>
    <source>
        <strain evidence="5 6">DSM 27026</strain>
    </source>
</reference>
<gene>
    <name evidence="5" type="ORF">HNP71_001846</name>
</gene>
<dbReference type="EC" id="2.3.1.51" evidence="5"/>
<protein>
    <submittedName>
        <fullName evidence="5">1-acyl-sn-glycerol-3-phosphate acyltransferase</fullName>
        <ecNumber evidence="5">2.3.1.51</ecNumber>
    </submittedName>
</protein>
<sequence length="234" mass="25910">MLLALPGRGKERFARIYWRGVAWIIGLRLRVIGQLAQARPVLFAANHWSWLDIVALGAVLPACFIAKGEVGQWPGIGLIAKLGRSIFVSRGRDTVAREQKEIQDRLKAGDNILLFPEGTSSDGNRVLPFAAAFFSLAFNENAPWVQPVTIVYDELEGLHVRRGDRANIAWFGDMDLAPHAGQLLRRRNLRATIWLDAPIPPGTYTTRKGLSAALQGRIEANAAALRQGRLPEQF</sequence>
<evidence type="ECO:0000256" key="1">
    <source>
        <dbReference type="ARBA" id="ARBA00005189"/>
    </source>
</evidence>
<dbReference type="InterPro" id="IPR002123">
    <property type="entry name" value="Plipid/glycerol_acylTrfase"/>
</dbReference>
<dbReference type="RefSeq" id="WP_343062377.1">
    <property type="nucleotide sequence ID" value="NZ_JACHFJ010000008.1"/>
</dbReference>
<dbReference type="PANTHER" id="PTHR10434">
    <property type="entry name" value="1-ACYL-SN-GLYCEROL-3-PHOSPHATE ACYLTRANSFERASE"/>
    <property type="match status" value="1"/>
</dbReference>
<evidence type="ECO:0000256" key="3">
    <source>
        <dbReference type="ARBA" id="ARBA00023315"/>
    </source>
</evidence>
<organism evidence="5 6">
    <name type="scientific">Acidocella aromatica</name>
    <dbReference type="NCBI Taxonomy" id="1303579"/>
    <lineage>
        <taxon>Bacteria</taxon>
        <taxon>Pseudomonadati</taxon>
        <taxon>Pseudomonadota</taxon>
        <taxon>Alphaproteobacteria</taxon>
        <taxon>Acetobacterales</taxon>
        <taxon>Acidocellaceae</taxon>
        <taxon>Acidocella</taxon>
    </lineage>
</organism>
<dbReference type="Pfam" id="PF01553">
    <property type="entry name" value="Acyltransferase"/>
    <property type="match status" value="1"/>
</dbReference>
<dbReference type="SUPFAM" id="SSF69593">
    <property type="entry name" value="Glycerol-3-phosphate (1)-acyltransferase"/>
    <property type="match status" value="1"/>
</dbReference>
<feature type="domain" description="Phospholipid/glycerol acyltransferase" evidence="4">
    <location>
        <begin position="41"/>
        <end position="153"/>
    </location>
</feature>
<keyword evidence="6" id="KW-1185">Reference proteome</keyword>
<name>A0A840VTN5_9PROT</name>
<dbReference type="AlphaFoldDB" id="A0A840VTN5"/>
<dbReference type="CDD" id="cd07989">
    <property type="entry name" value="LPLAT_AGPAT-like"/>
    <property type="match status" value="1"/>
</dbReference>
<dbReference type="GO" id="GO:0003841">
    <property type="term" value="F:1-acylglycerol-3-phosphate O-acyltransferase activity"/>
    <property type="evidence" value="ECO:0007669"/>
    <property type="project" value="UniProtKB-EC"/>
</dbReference>
<dbReference type="PANTHER" id="PTHR10434:SF11">
    <property type="entry name" value="1-ACYL-SN-GLYCEROL-3-PHOSPHATE ACYLTRANSFERASE"/>
    <property type="match status" value="1"/>
</dbReference>
<dbReference type="Proteomes" id="UP000553706">
    <property type="component" value="Unassembled WGS sequence"/>
</dbReference>
<evidence type="ECO:0000259" key="4">
    <source>
        <dbReference type="SMART" id="SM00563"/>
    </source>
</evidence>
<evidence type="ECO:0000313" key="6">
    <source>
        <dbReference type="Proteomes" id="UP000553706"/>
    </source>
</evidence>
<accession>A0A840VTN5</accession>